<reference evidence="2 3" key="1">
    <citation type="journal article" date="2011" name="Stand. Genomic Sci.">
        <title>Draft genome sequence of Caminibacter mediatlanticus strain TB-2, an epsilonproteobacterium isolated from a deep-sea hydrothermal vent.</title>
        <authorList>
            <person name="Giovannelli D."/>
            <person name="Ferriera S."/>
            <person name="Johnson J."/>
            <person name="Kravitz S."/>
            <person name="Perez-Rodriguez I."/>
            <person name="Ricci J."/>
            <person name="O'Brien C."/>
            <person name="Voordeckers J.W."/>
            <person name="Bini E."/>
            <person name="Vetriani C."/>
        </authorList>
    </citation>
    <scope>NUCLEOTIDE SEQUENCE [LARGE SCALE GENOMIC DNA]</scope>
    <source>
        <strain evidence="2 3">TB-2</strain>
    </source>
</reference>
<evidence type="ECO:0000256" key="1">
    <source>
        <dbReference type="PROSITE-ProRule" id="PRU00339"/>
    </source>
</evidence>
<dbReference type="SMART" id="SM00028">
    <property type="entry name" value="TPR"/>
    <property type="match status" value="2"/>
</dbReference>
<dbReference type="AlphaFoldDB" id="A0AAI9AG79"/>
<protein>
    <recommendedName>
        <fullName evidence="4">Tetratricopeptide repeat protein</fullName>
    </recommendedName>
</protein>
<sequence length="197" mass="23473">MKTLISLLLFFSFILANTLNIKEAYYKSYNYEKMGDYKDAIKVLIPIYEKYPNGYTINLRLAYLFFLNKNYQNAIKHYKKASTILPYSLEPKLGLMRVYLAIGDYNKLYEIGDIVLKTDYYNYYGNYYYALGLYYDKKYKISLNLVNKMLTIYPTDIMYLTLLGEIYLNIDKQKAMKIFEDLIILDPNNIIARKYIK</sequence>
<keyword evidence="1" id="KW-0802">TPR repeat</keyword>
<dbReference type="Gene3D" id="1.25.40.10">
    <property type="entry name" value="Tetratricopeptide repeat domain"/>
    <property type="match status" value="2"/>
</dbReference>
<dbReference type="EMBL" id="ABCJ01000010">
    <property type="protein sequence ID" value="EDM23093.1"/>
    <property type="molecule type" value="Genomic_DNA"/>
</dbReference>
<dbReference type="RefSeq" id="WP_007475370.1">
    <property type="nucleotide sequence ID" value="NZ_ABCJ01000010.1"/>
</dbReference>
<proteinExistence type="predicted"/>
<accession>A0AAI9AG79</accession>
<dbReference type="SUPFAM" id="SSF48452">
    <property type="entry name" value="TPR-like"/>
    <property type="match status" value="1"/>
</dbReference>
<dbReference type="Pfam" id="PF13174">
    <property type="entry name" value="TPR_6"/>
    <property type="match status" value="1"/>
</dbReference>
<name>A0AAI9AG79_9BACT</name>
<dbReference type="Proteomes" id="UP000003288">
    <property type="component" value="Unassembled WGS sequence"/>
</dbReference>
<dbReference type="InterPro" id="IPR019734">
    <property type="entry name" value="TPR_rpt"/>
</dbReference>
<dbReference type="InterPro" id="IPR011990">
    <property type="entry name" value="TPR-like_helical_dom_sf"/>
</dbReference>
<evidence type="ECO:0008006" key="4">
    <source>
        <dbReference type="Google" id="ProtNLM"/>
    </source>
</evidence>
<evidence type="ECO:0000313" key="3">
    <source>
        <dbReference type="Proteomes" id="UP000003288"/>
    </source>
</evidence>
<feature type="repeat" description="TPR" evidence="1">
    <location>
        <begin position="55"/>
        <end position="88"/>
    </location>
</feature>
<evidence type="ECO:0000313" key="2">
    <source>
        <dbReference type="EMBL" id="EDM23093.1"/>
    </source>
</evidence>
<comment type="caution">
    <text evidence="2">The sequence shown here is derived from an EMBL/GenBank/DDBJ whole genome shotgun (WGS) entry which is preliminary data.</text>
</comment>
<organism evidence="2 3">
    <name type="scientific">Caminibacter mediatlanticus TB-2</name>
    <dbReference type="NCBI Taxonomy" id="391592"/>
    <lineage>
        <taxon>Bacteria</taxon>
        <taxon>Pseudomonadati</taxon>
        <taxon>Campylobacterota</taxon>
        <taxon>Epsilonproteobacteria</taxon>
        <taxon>Nautiliales</taxon>
        <taxon>Nautiliaceae</taxon>
        <taxon>Caminibacter</taxon>
    </lineage>
</organism>
<dbReference type="PROSITE" id="PS50005">
    <property type="entry name" value="TPR"/>
    <property type="match status" value="1"/>
</dbReference>
<gene>
    <name evidence="2" type="ORF">CMTB2_00179</name>
</gene>